<evidence type="ECO:0000313" key="3">
    <source>
        <dbReference type="Proteomes" id="UP001166293"/>
    </source>
</evidence>
<dbReference type="EMBL" id="JAHRWL010000003">
    <property type="protein sequence ID" value="MBV2361584.1"/>
    <property type="molecule type" value="Genomic_DNA"/>
</dbReference>
<keyword evidence="1" id="KW-0812">Transmembrane</keyword>
<evidence type="ECO:0000256" key="1">
    <source>
        <dbReference type="SAM" id="Phobius"/>
    </source>
</evidence>
<dbReference type="Proteomes" id="UP001166293">
    <property type="component" value="Unassembled WGS sequence"/>
</dbReference>
<sequence>MKRILATARSETRIAIRNRWVAIALVLMAVFSLVLAAVGSAPTSGGLGVDRLTVTIASLTSLSVYLVPLLALLMSFDAIAGEVERGTLPLLLTYPISRLEVLLGKLLAHLAILALAVVVGYGLAAAVSLSLGGGSAEGLAALWRLTWSSILLGATFLGAGYGLSALARRPSGAAGLAIGLWLGLVVLYDLALLAAIVADGGGWFTTEVFPFALLANPADAFRLFNLTASGAMSVAGGIGGAAGTIALWQSLLPVLLWPAFALALAGLAFRKVDP</sequence>
<keyword evidence="1" id="KW-1133">Transmembrane helix</keyword>
<dbReference type="PANTHER" id="PTHR43471:SF1">
    <property type="entry name" value="ABC TRANSPORTER PERMEASE PROTEIN NOSY-RELATED"/>
    <property type="match status" value="1"/>
</dbReference>
<evidence type="ECO:0000313" key="2">
    <source>
        <dbReference type="EMBL" id="MBV2361584.1"/>
    </source>
</evidence>
<feature type="transmembrane region" description="Helical" evidence="1">
    <location>
        <begin position="175"/>
        <end position="198"/>
    </location>
</feature>
<dbReference type="Pfam" id="PF12679">
    <property type="entry name" value="ABC2_membrane_2"/>
    <property type="match status" value="1"/>
</dbReference>
<comment type="caution">
    <text evidence="2">The sequence shown here is derived from an EMBL/GenBank/DDBJ whole genome shotgun (WGS) entry which is preliminary data.</text>
</comment>
<feature type="transmembrane region" description="Helical" evidence="1">
    <location>
        <begin position="251"/>
        <end position="269"/>
    </location>
</feature>
<dbReference type="PANTHER" id="PTHR43471">
    <property type="entry name" value="ABC TRANSPORTER PERMEASE"/>
    <property type="match status" value="1"/>
</dbReference>
<feature type="transmembrane region" description="Helical" evidence="1">
    <location>
        <begin position="106"/>
        <end position="129"/>
    </location>
</feature>
<proteinExistence type="predicted"/>
<organism evidence="2 3">
    <name type="scientific">Thalassococcus arenae</name>
    <dbReference type="NCBI Taxonomy" id="2851652"/>
    <lineage>
        <taxon>Bacteria</taxon>
        <taxon>Pseudomonadati</taxon>
        <taxon>Pseudomonadota</taxon>
        <taxon>Alphaproteobacteria</taxon>
        <taxon>Rhodobacterales</taxon>
        <taxon>Roseobacteraceae</taxon>
        <taxon>Thalassococcus</taxon>
    </lineage>
</organism>
<accession>A0ABS6ND98</accession>
<dbReference type="RefSeq" id="WP_217780048.1">
    <property type="nucleotide sequence ID" value="NZ_JAHRWL010000003.1"/>
</dbReference>
<gene>
    <name evidence="2" type="ORF">KUH32_17605</name>
</gene>
<feature type="transmembrane region" description="Helical" evidence="1">
    <location>
        <begin position="141"/>
        <end position="163"/>
    </location>
</feature>
<name>A0ABS6ND98_9RHOB</name>
<protein>
    <submittedName>
        <fullName evidence="2">ABC transporter permease</fullName>
    </submittedName>
</protein>
<feature type="transmembrane region" description="Helical" evidence="1">
    <location>
        <begin position="52"/>
        <end position="76"/>
    </location>
</feature>
<feature type="transmembrane region" description="Helical" evidence="1">
    <location>
        <begin position="20"/>
        <end position="40"/>
    </location>
</feature>
<keyword evidence="1" id="KW-0472">Membrane</keyword>
<reference evidence="2" key="1">
    <citation type="submission" date="2021-06" db="EMBL/GenBank/DDBJ databases">
        <title>Thalassococcus sp. CAU 1522 isolated from sea sand, Republic of Korea.</title>
        <authorList>
            <person name="Kim W."/>
        </authorList>
    </citation>
    <scope>NUCLEOTIDE SEQUENCE</scope>
    <source>
        <strain evidence="2">CAU 1522</strain>
    </source>
</reference>
<keyword evidence="3" id="KW-1185">Reference proteome</keyword>